<feature type="domain" description="Histidine kinase/HSP90-like ATPase" evidence="11">
    <location>
        <begin position="299"/>
        <end position="391"/>
    </location>
</feature>
<protein>
    <recommendedName>
        <fullName evidence="2">histidine kinase</fullName>
        <ecNumber evidence="2">2.7.13.3</ecNumber>
    </recommendedName>
</protein>
<evidence type="ECO:0000256" key="1">
    <source>
        <dbReference type="ARBA" id="ARBA00000085"/>
    </source>
</evidence>
<gene>
    <name evidence="13" type="ORF">Plo01_64350</name>
</gene>
<evidence type="ECO:0000256" key="4">
    <source>
        <dbReference type="ARBA" id="ARBA00022679"/>
    </source>
</evidence>
<evidence type="ECO:0000256" key="7">
    <source>
        <dbReference type="ARBA" id="ARBA00022840"/>
    </source>
</evidence>
<organism evidence="13 14">
    <name type="scientific">Planobispora longispora</name>
    <dbReference type="NCBI Taxonomy" id="28887"/>
    <lineage>
        <taxon>Bacteria</taxon>
        <taxon>Bacillati</taxon>
        <taxon>Actinomycetota</taxon>
        <taxon>Actinomycetes</taxon>
        <taxon>Streptosporangiales</taxon>
        <taxon>Streptosporangiaceae</taxon>
        <taxon>Planobispora</taxon>
    </lineage>
</organism>
<dbReference type="Pfam" id="PF07730">
    <property type="entry name" value="HisKA_3"/>
    <property type="match status" value="1"/>
</dbReference>
<accession>A0A8J3RNQ6</accession>
<dbReference type="CDD" id="cd16917">
    <property type="entry name" value="HATPase_UhpB-NarQ-NarX-like"/>
    <property type="match status" value="1"/>
</dbReference>
<keyword evidence="14" id="KW-1185">Reference proteome</keyword>
<keyword evidence="8" id="KW-0902">Two-component regulatory system</keyword>
<dbReference type="SUPFAM" id="SSF55874">
    <property type="entry name" value="ATPase domain of HSP90 chaperone/DNA topoisomerase II/histidine kinase"/>
    <property type="match status" value="1"/>
</dbReference>
<feature type="domain" description="Signal transduction histidine kinase subgroup 3 dimerisation and phosphoacceptor" evidence="12">
    <location>
        <begin position="180"/>
        <end position="245"/>
    </location>
</feature>
<dbReference type="InterPro" id="IPR036890">
    <property type="entry name" value="HATPase_C_sf"/>
</dbReference>
<dbReference type="EC" id="2.7.13.3" evidence="2"/>
<reference evidence="13 14" key="1">
    <citation type="submission" date="2021-01" db="EMBL/GenBank/DDBJ databases">
        <title>Whole genome shotgun sequence of Planobispora longispora NBRC 13918.</title>
        <authorList>
            <person name="Komaki H."/>
            <person name="Tamura T."/>
        </authorList>
    </citation>
    <scope>NUCLEOTIDE SEQUENCE [LARGE SCALE GENOMIC DNA]</scope>
    <source>
        <strain evidence="13 14">NBRC 13918</strain>
    </source>
</reference>
<feature type="transmembrane region" description="Helical" evidence="10">
    <location>
        <begin position="12"/>
        <end position="30"/>
    </location>
</feature>
<dbReference type="Proteomes" id="UP000616724">
    <property type="component" value="Unassembled WGS sequence"/>
</dbReference>
<evidence type="ECO:0000256" key="2">
    <source>
        <dbReference type="ARBA" id="ARBA00012438"/>
    </source>
</evidence>
<comment type="caution">
    <text evidence="13">The sequence shown here is derived from an EMBL/GenBank/DDBJ whole genome shotgun (WGS) entry which is preliminary data.</text>
</comment>
<evidence type="ECO:0000313" key="13">
    <source>
        <dbReference type="EMBL" id="GIH80006.1"/>
    </source>
</evidence>
<dbReference type="Pfam" id="PF02518">
    <property type="entry name" value="HATPase_c"/>
    <property type="match status" value="1"/>
</dbReference>
<evidence type="ECO:0000256" key="6">
    <source>
        <dbReference type="ARBA" id="ARBA00022777"/>
    </source>
</evidence>
<evidence type="ECO:0000256" key="9">
    <source>
        <dbReference type="SAM" id="MobiDB-lite"/>
    </source>
</evidence>
<keyword evidence="10" id="KW-0812">Transmembrane</keyword>
<comment type="catalytic activity">
    <reaction evidence="1">
        <text>ATP + protein L-histidine = ADP + protein N-phospho-L-histidine.</text>
        <dbReference type="EC" id="2.7.13.3"/>
    </reaction>
</comment>
<dbReference type="GO" id="GO:0016020">
    <property type="term" value="C:membrane"/>
    <property type="evidence" value="ECO:0007669"/>
    <property type="project" value="InterPro"/>
</dbReference>
<dbReference type="InterPro" id="IPR011712">
    <property type="entry name" value="Sig_transdc_His_kin_sub3_dim/P"/>
</dbReference>
<dbReference type="InterPro" id="IPR003594">
    <property type="entry name" value="HATPase_dom"/>
</dbReference>
<sequence length="401" mass="41689">MRWMGRLFDERDTLVRLVLLVLSGLSYLLFGMHDGQPSAAQWWLAVTAFAAVLALHRLPLPSLVVQTALLGAAFAVLDDPTVNQVGASWALLELVMSSRAPAALWPAVALLTGVHVADGAAGWPGALADTALGIGTAVGLPVLSGLLVRSSRELERQAGRQAEEERRRRESEARVAVARERGAIARELHDVVAHHVASMVLRVGVAQHVLPGVDPRVAEVFDDLHATGTAALTDLRRLVALLRDPDGARPDAATAAIEADALPQALRAAVDTARRAGLTVETVIAPETGALDAVRGLAVLRLTQEALTNVAKHAGPTARARLTISVADGDVHVEVTDEGRPDGGPGGHPADRLTGGGHGLTGMRERVELFGGRFEAGPAGGGWRVAAVLPAVPAGESGGAA</sequence>
<feature type="region of interest" description="Disordered" evidence="9">
    <location>
        <begin position="337"/>
        <end position="357"/>
    </location>
</feature>
<keyword evidence="3" id="KW-0597">Phosphoprotein</keyword>
<evidence type="ECO:0000259" key="12">
    <source>
        <dbReference type="Pfam" id="PF07730"/>
    </source>
</evidence>
<dbReference type="Gene3D" id="1.20.5.1930">
    <property type="match status" value="1"/>
</dbReference>
<dbReference type="PANTHER" id="PTHR24421">
    <property type="entry name" value="NITRATE/NITRITE SENSOR PROTEIN NARX-RELATED"/>
    <property type="match status" value="1"/>
</dbReference>
<name>A0A8J3RNQ6_9ACTN</name>
<proteinExistence type="predicted"/>
<keyword evidence="4" id="KW-0808">Transferase</keyword>
<keyword evidence="10" id="KW-1133">Transmembrane helix</keyword>
<dbReference type="GO" id="GO:0005524">
    <property type="term" value="F:ATP binding"/>
    <property type="evidence" value="ECO:0007669"/>
    <property type="project" value="UniProtKB-KW"/>
</dbReference>
<dbReference type="GO" id="GO:0000155">
    <property type="term" value="F:phosphorelay sensor kinase activity"/>
    <property type="evidence" value="ECO:0007669"/>
    <property type="project" value="InterPro"/>
</dbReference>
<keyword evidence="5" id="KW-0547">Nucleotide-binding</keyword>
<evidence type="ECO:0000256" key="8">
    <source>
        <dbReference type="ARBA" id="ARBA00023012"/>
    </source>
</evidence>
<keyword evidence="10" id="KW-0472">Membrane</keyword>
<evidence type="ECO:0000259" key="11">
    <source>
        <dbReference type="Pfam" id="PF02518"/>
    </source>
</evidence>
<keyword evidence="7" id="KW-0067">ATP-binding</keyword>
<evidence type="ECO:0000256" key="3">
    <source>
        <dbReference type="ARBA" id="ARBA00022553"/>
    </source>
</evidence>
<dbReference type="InterPro" id="IPR050482">
    <property type="entry name" value="Sensor_HK_TwoCompSys"/>
</dbReference>
<keyword evidence="6 13" id="KW-0418">Kinase</keyword>
<evidence type="ECO:0000256" key="10">
    <source>
        <dbReference type="SAM" id="Phobius"/>
    </source>
</evidence>
<dbReference type="EMBL" id="BOOH01000054">
    <property type="protein sequence ID" value="GIH80006.1"/>
    <property type="molecule type" value="Genomic_DNA"/>
</dbReference>
<evidence type="ECO:0000256" key="5">
    <source>
        <dbReference type="ARBA" id="ARBA00022741"/>
    </source>
</evidence>
<dbReference type="AlphaFoldDB" id="A0A8J3RNQ6"/>
<dbReference type="GO" id="GO:0046983">
    <property type="term" value="F:protein dimerization activity"/>
    <property type="evidence" value="ECO:0007669"/>
    <property type="project" value="InterPro"/>
</dbReference>
<evidence type="ECO:0000313" key="14">
    <source>
        <dbReference type="Proteomes" id="UP000616724"/>
    </source>
</evidence>
<dbReference type="PANTHER" id="PTHR24421:SF10">
    <property type="entry name" value="NITRATE_NITRITE SENSOR PROTEIN NARQ"/>
    <property type="match status" value="1"/>
</dbReference>
<dbReference type="Gene3D" id="3.30.565.10">
    <property type="entry name" value="Histidine kinase-like ATPase, C-terminal domain"/>
    <property type="match status" value="1"/>
</dbReference>